<dbReference type="PANTHER" id="PTHR12636">
    <property type="entry name" value="NEP1/MRA1"/>
    <property type="match status" value="1"/>
</dbReference>
<evidence type="ECO:0000313" key="13">
    <source>
        <dbReference type="EMBL" id="CAF3538183.1"/>
    </source>
</evidence>
<dbReference type="Pfam" id="PF03587">
    <property type="entry name" value="EMG1"/>
    <property type="match status" value="1"/>
</dbReference>
<organism evidence="12 14">
    <name type="scientific">Didymodactylos carnosus</name>
    <dbReference type="NCBI Taxonomy" id="1234261"/>
    <lineage>
        <taxon>Eukaryota</taxon>
        <taxon>Metazoa</taxon>
        <taxon>Spiralia</taxon>
        <taxon>Gnathifera</taxon>
        <taxon>Rotifera</taxon>
        <taxon>Eurotatoria</taxon>
        <taxon>Bdelloidea</taxon>
        <taxon>Philodinida</taxon>
        <taxon>Philodinidae</taxon>
        <taxon>Didymodactylos</taxon>
    </lineage>
</organism>
<evidence type="ECO:0000256" key="2">
    <source>
        <dbReference type="ARBA" id="ARBA00008115"/>
    </source>
</evidence>
<feature type="compositionally biased region" description="Basic and acidic residues" evidence="11">
    <location>
        <begin position="17"/>
        <end position="26"/>
    </location>
</feature>
<keyword evidence="14" id="KW-1185">Reference proteome</keyword>
<feature type="region of interest" description="Disordered" evidence="11">
    <location>
        <begin position="1"/>
        <end position="26"/>
    </location>
</feature>
<evidence type="ECO:0000256" key="5">
    <source>
        <dbReference type="ARBA" id="ARBA00022603"/>
    </source>
</evidence>
<keyword evidence="4" id="KW-0698">rRNA processing</keyword>
<evidence type="ECO:0000256" key="9">
    <source>
        <dbReference type="ARBA" id="ARBA00022884"/>
    </source>
</evidence>
<dbReference type="GO" id="GO:0070037">
    <property type="term" value="F:rRNA (pseudouridine) methyltransferase activity"/>
    <property type="evidence" value="ECO:0007669"/>
    <property type="project" value="InterPro"/>
</dbReference>
<name>A0A813PMQ2_9BILA</name>
<evidence type="ECO:0000256" key="1">
    <source>
        <dbReference type="ARBA" id="ARBA00004604"/>
    </source>
</evidence>
<keyword evidence="8" id="KW-0699">rRNA-binding</keyword>
<dbReference type="PANTHER" id="PTHR12636:SF5">
    <property type="entry name" value="RIBOSOMAL RNA SMALL SUBUNIT METHYLTRANSFERASE NEP1"/>
    <property type="match status" value="1"/>
</dbReference>
<reference evidence="12" key="1">
    <citation type="submission" date="2021-02" db="EMBL/GenBank/DDBJ databases">
        <authorList>
            <person name="Nowell W R."/>
        </authorList>
    </citation>
    <scope>NUCLEOTIDE SEQUENCE</scope>
</reference>
<dbReference type="InterPro" id="IPR029028">
    <property type="entry name" value="Alpha/beta_knot_MTases"/>
</dbReference>
<dbReference type="GO" id="GO:0019843">
    <property type="term" value="F:rRNA binding"/>
    <property type="evidence" value="ECO:0007669"/>
    <property type="project" value="UniProtKB-KW"/>
</dbReference>
<dbReference type="CDD" id="cd18088">
    <property type="entry name" value="Nep1-like"/>
    <property type="match status" value="1"/>
</dbReference>
<dbReference type="Proteomes" id="UP000663829">
    <property type="component" value="Unassembled WGS sequence"/>
</dbReference>
<evidence type="ECO:0000313" key="14">
    <source>
        <dbReference type="Proteomes" id="UP000663829"/>
    </source>
</evidence>
<keyword evidence="9" id="KW-0694">RNA-binding</keyword>
<dbReference type="Proteomes" id="UP000681722">
    <property type="component" value="Unassembled WGS sequence"/>
</dbReference>
<gene>
    <name evidence="12" type="ORF">GPM918_LOCUS1205</name>
    <name evidence="13" type="ORF">SRO942_LOCUS1205</name>
</gene>
<proteinExistence type="inferred from homology"/>
<keyword evidence="5" id="KW-0489">Methyltransferase</keyword>
<protein>
    <recommendedName>
        <fullName evidence="15">Ribosomal RNA small subunit methyltransferase NEP1</fullName>
    </recommendedName>
</protein>
<evidence type="ECO:0000256" key="4">
    <source>
        <dbReference type="ARBA" id="ARBA00022552"/>
    </source>
</evidence>
<dbReference type="FunFam" id="3.40.1280.10:FF:000003">
    <property type="entry name" value="Ribosomal RNA small subunit methyltransferase"/>
    <property type="match status" value="1"/>
</dbReference>
<dbReference type="InterPro" id="IPR029026">
    <property type="entry name" value="tRNA_m1G_MTases_N"/>
</dbReference>
<sequence length="242" mass="27577">MTSKRHLNDNEDDDDQPDTKVQKIEKSLTLSGSSTKRLIIILEQANLETIKTGKIYELLNCDRHKNFLLKYKRDPSQARPDITHQCLLMLLDSPLNRANLLQIYIHTHKNILIEINPQTRIPRTFDRFCGLMVQLLHKLSIRAQDNVKGGIKLLKVIKNPVQDHLPVGCKKIGTTFHCDKLIDVRNYVPENEPCVFIVGAMAKGSLNLDYNDEEVSISNYPLSAALTCSKICNAFEEKWGVI</sequence>
<evidence type="ECO:0008006" key="15">
    <source>
        <dbReference type="Google" id="ProtNLM"/>
    </source>
</evidence>
<evidence type="ECO:0000256" key="7">
    <source>
        <dbReference type="ARBA" id="ARBA00022691"/>
    </source>
</evidence>
<dbReference type="OrthoDB" id="269804at2759"/>
<dbReference type="Gene3D" id="3.40.1280.10">
    <property type="match status" value="1"/>
</dbReference>
<keyword evidence="10" id="KW-0539">Nucleus</keyword>
<evidence type="ECO:0000256" key="6">
    <source>
        <dbReference type="ARBA" id="ARBA00022679"/>
    </source>
</evidence>
<evidence type="ECO:0000256" key="10">
    <source>
        <dbReference type="ARBA" id="ARBA00023242"/>
    </source>
</evidence>
<accession>A0A813PMQ2</accession>
<keyword evidence="7" id="KW-0949">S-adenosyl-L-methionine</keyword>
<evidence type="ECO:0000256" key="11">
    <source>
        <dbReference type="SAM" id="MobiDB-lite"/>
    </source>
</evidence>
<evidence type="ECO:0000256" key="8">
    <source>
        <dbReference type="ARBA" id="ARBA00022730"/>
    </source>
</evidence>
<dbReference type="AlphaFoldDB" id="A0A813PMQ2"/>
<dbReference type="EMBL" id="CAJNOQ010000108">
    <property type="protein sequence ID" value="CAF0757685.1"/>
    <property type="molecule type" value="Genomic_DNA"/>
</dbReference>
<keyword evidence="3" id="KW-0690">Ribosome biogenesis</keyword>
<comment type="similarity">
    <text evidence="2">Belongs to the class IV-like SAM-binding methyltransferase superfamily. RNA methyltransferase NEP1 family.</text>
</comment>
<dbReference type="InterPro" id="IPR005304">
    <property type="entry name" value="Rbsml_bgen_MeTrfase_EMG1/NEP1"/>
</dbReference>
<evidence type="ECO:0000313" key="12">
    <source>
        <dbReference type="EMBL" id="CAF0757685.1"/>
    </source>
</evidence>
<dbReference type="EMBL" id="CAJOBC010000108">
    <property type="protein sequence ID" value="CAF3538183.1"/>
    <property type="molecule type" value="Genomic_DNA"/>
</dbReference>
<keyword evidence="6" id="KW-0808">Transferase</keyword>
<comment type="caution">
    <text evidence="12">The sequence shown here is derived from an EMBL/GenBank/DDBJ whole genome shotgun (WGS) entry which is preliminary data.</text>
</comment>
<dbReference type="SUPFAM" id="SSF75217">
    <property type="entry name" value="alpha/beta knot"/>
    <property type="match status" value="1"/>
</dbReference>
<dbReference type="GO" id="GO:0032040">
    <property type="term" value="C:small-subunit processome"/>
    <property type="evidence" value="ECO:0007669"/>
    <property type="project" value="TreeGrafter"/>
</dbReference>
<comment type="subcellular location">
    <subcellularLocation>
        <location evidence="1">Nucleus</location>
        <location evidence="1">Nucleolus</location>
    </subcellularLocation>
</comment>
<dbReference type="GO" id="GO:0070475">
    <property type="term" value="P:rRNA base methylation"/>
    <property type="evidence" value="ECO:0007669"/>
    <property type="project" value="InterPro"/>
</dbReference>
<evidence type="ECO:0000256" key="3">
    <source>
        <dbReference type="ARBA" id="ARBA00022517"/>
    </source>
</evidence>